<comment type="caution">
    <text evidence="1">The sequence shown here is derived from an EMBL/GenBank/DDBJ whole genome shotgun (WGS) entry which is preliminary data.</text>
</comment>
<dbReference type="Gene3D" id="1.25.10.10">
    <property type="entry name" value="Leucine-rich Repeat Variant"/>
    <property type="match status" value="2"/>
</dbReference>
<sequence length="228" mass="24752">MTMPDTDTDTDTDTDMARAVQGLENSSSTVRLRAALAVGTVPDPRFIDKIIERCAVEPEFYVREMLTWALTRHPSSMTVPKLVDELRSARAQARSQALHTLSKIGDRCAWPAITRALLTDADDEVARSAWRAAVVLVPEGEEPELAAVLSTQLGRGGRETQLSLSRALTALGNVIMPILRAAMTDPDPRVRAHAIATERLLRDPDSGFELAVEQAKRIVALGGTGEEG</sequence>
<dbReference type="InterPro" id="IPR016024">
    <property type="entry name" value="ARM-type_fold"/>
</dbReference>
<keyword evidence="2" id="KW-1185">Reference proteome</keyword>
<dbReference type="EMBL" id="JADPUN010000260">
    <property type="protein sequence ID" value="MBF9133178.1"/>
    <property type="molecule type" value="Genomic_DNA"/>
</dbReference>
<accession>A0ABS0H4N5</accession>
<proteinExistence type="predicted"/>
<dbReference type="InterPro" id="IPR011989">
    <property type="entry name" value="ARM-like"/>
</dbReference>
<evidence type="ECO:0000313" key="1">
    <source>
        <dbReference type="EMBL" id="MBF9133178.1"/>
    </source>
</evidence>
<dbReference type="Pfam" id="PF13646">
    <property type="entry name" value="HEAT_2"/>
    <property type="match status" value="1"/>
</dbReference>
<reference evidence="1 2" key="1">
    <citation type="submission" date="2020-11" db="EMBL/GenBank/DDBJ databases">
        <title>A novel isolate from a Black sea contaminated sediment with potential to produce alkanes: Plantactinospora alkalitolerans sp. nov.</title>
        <authorList>
            <person name="Carro L."/>
            <person name="Veyisoglu A."/>
            <person name="Guven K."/>
            <person name="Schumann P."/>
            <person name="Klenk H.-P."/>
            <person name="Sahin N."/>
        </authorList>
    </citation>
    <scope>NUCLEOTIDE SEQUENCE [LARGE SCALE GENOMIC DNA]</scope>
    <source>
        <strain evidence="1 2">S1510</strain>
    </source>
</reference>
<name>A0ABS0H4N5_9ACTN</name>
<organism evidence="1 2">
    <name type="scientific">Plantactinospora alkalitolerans</name>
    <dbReference type="NCBI Taxonomy" id="2789879"/>
    <lineage>
        <taxon>Bacteria</taxon>
        <taxon>Bacillati</taxon>
        <taxon>Actinomycetota</taxon>
        <taxon>Actinomycetes</taxon>
        <taxon>Micromonosporales</taxon>
        <taxon>Micromonosporaceae</taxon>
        <taxon>Plantactinospora</taxon>
    </lineage>
</organism>
<protein>
    <submittedName>
        <fullName evidence="1">HEAT repeat domain-containing protein</fullName>
    </submittedName>
</protein>
<gene>
    <name evidence="1" type="ORF">I0C86_30075</name>
</gene>
<evidence type="ECO:0000313" key="2">
    <source>
        <dbReference type="Proteomes" id="UP000638560"/>
    </source>
</evidence>
<dbReference type="SUPFAM" id="SSF48371">
    <property type="entry name" value="ARM repeat"/>
    <property type="match status" value="1"/>
</dbReference>
<dbReference type="Proteomes" id="UP000638560">
    <property type="component" value="Unassembled WGS sequence"/>
</dbReference>